<feature type="transmembrane region" description="Helical" evidence="1">
    <location>
        <begin position="14"/>
        <end position="34"/>
    </location>
</feature>
<evidence type="ECO:0000313" key="2">
    <source>
        <dbReference type="EMBL" id="ACU45038.1"/>
    </source>
</evidence>
<reference evidence="2" key="2">
    <citation type="book" date="2010" name="PROCEEDINGS OF 13TH INTERNATIONAL CONFERENCE ON HARMFUL ALGAE" publisher="International Society For The Study of Harmful Algae" city="Hong Kong, China">
        <title>Dinoflagellate meta-transcriptomics enabled by spliced leader.</title>
        <editorList>
            <person name="Unknown A."/>
        </editorList>
        <authorList>
            <person name="Lin S."/>
            <person name="Zhang H."/>
        </authorList>
    </citation>
    <scope>NUCLEOTIDE SEQUENCE</scope>
    <source>
        <strain evidence="2">CCMP1831</strain>
    </source>
</reference>
<protein>
    <submittedName>
        <fullName evidence="2">Uncharacterized protein</fullName>
    </submittedName>
</protein>
<keyword evidence="1" id="KW-0812">Transmembrane</keyword>
<keyword evidence="1" id="KW-0472">Membrane</keyword>
<feature type="non-terminal residue" evidence="2">
    <location>
        <position position="1"/>
    </location>
</feature>
<sequence length="35" mass="3924">HVFCPNLGFYKPKIFLAFGWSGLLLITDLILEAVS</sequence>
<organism evidence="2">
    <name type="scientific">Pfiesteria piscicida</name>
    <name type="common">Phantom dinoflagellate</name>
    <dbReference type="NCBI Taxonomy" id="71001"/>
    <lineage>
        <taxon>Eukaryota</taxon>
        <taxon>Sar</taxon>
        <taxon>Alveolata</taxon>
        <taxon>Dinophyceae</taxon>
        <taxon>Peridiniales</taxon>
        <taxon>Pfiesteriaceae</taxon>
        <taxon>Pfiesteria</taxon>
    </lineage>
</organism>
<dbReference type="AlphaFoldDB" id="E8Z6F8"/>
<evidence type="ECO:0000256" key="1">
    <source>
        <dbReference type="SAM" id="Phobius"/>
    </source>
</evidence>
<dbReference type="EMBL" id="FJ599986">
    <property type="protein sequence ID" value="ACU45038.1"/>
    <property type="molecule type" value="mRNA"/>
</dbReference>
<name>E8Z6F8_PFIPI</name>
<proteinExistence type="evidence at transcript level"/>
<reference evidence="2" key="1">
    <citation type="submission" date="2008-12" db="EMBL/GenBank/DDBJ databases">
        <authorList>
            <person name="Zhang H."/>
            <person name="Lin S."/>
        </authorList>
    </citation>
    <scope>NUCLEOTIDE SEQUENCE</scope>
    <source>
        <strain evidence="2">CCMP1831</strain>
    </source>
</reference>
<accession>E8Z6F8</accession>
<keyword evidence="1" id="KW-1133">Transmembrane helix</keyword>